<reference evidence="4" key="1">
    <citation type="journal article" date="2014" name="Int. J. Syst. Evol. Microbiol.">
        <title>Complete genome sequence of Corynebacterium casei LMG S-19264T (=DSM 44701T), isolated from a smear-ripened cheese.</title>
        <authorList>
            <consortium name="US DOE Joint Genome Institute (JGI-PGF)"/>
            <person name="Walter F."/>
            <person name="Albersmeier A."/>
            <person name="Kalinowski J."/>
            <person name="Ruckert C."/>
        </authorList>
    </citation>
    <scope>NUCLEOTIDE SEQUENCE</scope>
    <source>
        <strain evidence="4">JCM 19831</strain>
    </source>
</reference>
<dbReference type="PANTHER" id="PTHR24052">
    <property type="entry name" value="DELTA-RELATED"/>
    <property type="match status" value="1"/>
</dbReference>
<dbReference type="Proteomes" id="UP000642070">
    <property type="component" value="Unassembled WGS sequence"/>
</dbReference>
<keyword evidence="2" id="KW-0472">Membrane</keyword>
<dbReference type="GO" id="GO:0016020">
    <property type="term" value="C:membrane"/>
    <property type="evidence" value="ECO:0007669"/>
    <property type="project" value="TreeGrafter"/>
</dbReference>
<dbReference type="PRINTS" id="PR01218">
    <property type="entry name" value="PSTLEXTENSIN"/>
</dbReference>
<keyword evidence="2" id="KW-1133">Transmembrane helix</keyword>
<feature type="region of interest" description="Disordered" evidence="1">
    <location>
        <begin position="277"/>
        <end position="408"/>
    </location>
</feature>
<keyword evidence="2" id="KW-0812">Transmembrane</keyword>
<comment type="caution">
    <text evidence="4">The sequence shown here is derived from an EMBL/GenBank/DDBJ whole genome shotgun (WGS) entry which is preliminary data.</text>
</comment>
<evidence type="ECO:0000256" key="1">
    <source>
        <dbReference type="SAM" id="MobiDB-lite"/>
    </source>
</evidence>
<evidence type="ECO:0000313" key="5">
    <source>
        <dbReference type="Proteomes" id="UP000642070"/>
    </source>
</evidence>
<name>A0A917TEB4_9ACTN</name>
<dbReference type="AlphaFoldDB" id="A0A917TEB4"/>
<feature type="compositionally biased region" description="Pro residues" evidence="1">
    <location>
        <begin position="367"/>
        <end position="396"/>
    </location>
</feature>
<feature type="transmembrane region" description="Helical" evidence="2">
    <location>
        <begin position="228"/>
        <end position="246"/>
    </location>
</feature>
<feature type="transmembrane region" description="Helical" evidence="2">
    <location>
        <begin position="482"/>
        <end position="500"/>
    </location>
</feature>
<dbReference type="PANTHER" id="PTHR24052:SF8">
    <property type="entry name" value="NIMROD A, ISOFORM E"/>
    <property type="match status" value="1"/>
</dbReference>
<dbReference type="RefSeq" id="WP_190249310.1">
    <property type="nucleotide sequence ID" value="NZ_BMPI01000007.1"/>
</dbReference>
<feature type="compositionally biased region" description="Low complexity" evidence="1">
    <location>
        <begin position="1"/>
        <end position="21"/>
    </location>
</feature>
<feature type="domain" description="Phage shock protein PspC N-terminal" evidence="3">
    <location>
        <begin position="154"/>
        <end position="210"/>
    </location>
</feature>
<feature type="transmembrane region" description="Helical" evidence="2">
    <location>
        <begin position="252"/>
        <end position="270"/>
    </location>
</feature>
<gene>
    <name evidence="4" type="ORF">GCM10007977_018400</name>
</gene>
<feature type="compositionally biased region" description="Pro residues" evidence="1">
    <location>
        <begin position="286"/>
        <end position="305"/>
    </location>
</feature>
<sequence>MTNPPAADEPAATAAEGRAAPSFTADFLSAEEAARLGTNPPPAAGAADVAPDESPTADAPTAAEPVAETRDLGASSDDLPAADAPTANVPPADVPPSAAPPGAAPPGSTPPPSGGTPPPSGGTPPPGAPPPPPGGGFPPPFGNPFGGPGFNRAGLVRPQQGRYVAGVCAAIGRATNTDPTLWRVIFAVLTLAGGVSIVAYLAGWLLLPAEGDTASPLEALLGRGRSSTSSPLAIVIGISAVLAFVLVMSRNIGAAMVGLAIVIGVVALLARGQGGSGHHPAAAGPFTPPPTPPPTPYPPSGPPFTAPTMQFTPPAAGPPPATPVPPAPPAPPGPHAPPASGASAAETAEFPAAPATAGYGDTAPVTAPRPPTFNPPAPPRVGPTLPPLPPLPPLPATPGYRQPFAPHGPFSSRSPYAASLGYPPPGVPNSPYPGLAPLPPKPPKPPKEKSKLGRITFSLICLSLGVLAVLEVSVADFKVSTFFAVPLAIVALGLVTGAWLGRARVLILLGALLSIALAISTASTSGPHVPRSVADINLRPTEVSQLDDSYVTDLGNIRADLSALDFTTTATTGQPVDLSLRVKYGNLQVILPPNVDVTVDVRVSGGDCKVFGQDCGGFNQTKEFANAGLDGAGGGKLHLDLSLDYGNLEVTR</sequence>
<evidence type="ECO:0000256" key="2">
    <source>
        <dbReference type="SAM" id="Phobius"/>
    </source>
</evidence>
<dbReference type="InterPro" id="IPR052485">
    <property type="entry name" value="MEGF_diff_regulators"/>
</dbReference>
<feature type="compositionally biased region" description="Low complexity" evidence="1">
    <location>
        <begin position="338"/>
        <end position="357"/>
    </location>
</feature>
<evidence type="ECO:0000259" key="3">
    <source>
        <dbReference type="Pfam" id="PF04024"/>
    </source>
</evidence>
<organism evidence="4 5">
    <name type="scientific">Dactylosporangium sucinum</name>
    <dbReference type="NCBI Taxonomy" id="1424081"/>
    <lineage>
        <taxon>Bacteria</taxon>
        <taxon>Bacillati</taxon>
        <taxon>Actinomycetota</taxon>
        <taxon>Actinomycetes</taxon>
        <taxon>Micromonosporales</taxon>
        <taxon>Micromonosporaceae</taxon>
        <taxon>Dactylosporangium</taxon>
    </lineage>
</organism>
<dbReference type="EMBL" id="BMPI01000007">
    <property type="protein sequence ID" value="GGM17493.1"/>
    <property type="molecule type" value="Genomic_DNA"/>
</dbReference>
<feature type="region of interest" description="Disordered" evidence="1">
    <location>
        <begin position="1"/>
        <end position="153"/>
    </location>
</feature>
<accession>A0A917TEB4</accession>
<reference evidence="4" key="2">
    <citation type="submission" date="2020-09" db="EMBL/GenBank/DDBJ databases">
        <authorList>
            <person name="Sun Q."/>
            <person name="Ohkuma M."/>
        </authorList>
    </citation>
    <scope>NUCLEOTIDE SEQUENCE</scope>
    <source>
        <strain evidence="4">JCM 19831</strain>
    </source>
</reference>
<keyword evidence="5" id="KW-1185">Reference proteome</keyword>
<feature type="compositionally biased region" description="Pro residues" evidence="1">
    <location>
        <begin position="92"/>
        <end position="142"/>
    </location>
</feature>
<feature type="transmembrane region" description="Helical" evidence="2">
    <location>
        <begin position="505"/>
        <end position="523"/>
    </location>
</feature>
<proteinExistence type="predicted"/>
<feature type="compositionally biased region" description="Low complexity" evidence="1">
    <location>
        <begin position="72"/>
        <end position="85"/>
    </location>
</feature>
<evidence type="ECO:0000313" key="4">
    <source>
        <dbReference type="EMBL" id="GGM17493.1"/>
    </source>
</evidence>
<dbReference type="Pfam" id="PF04024">
    <property type="entry name" value="PspC"/>
    <property type="match status" value="1"/>
</dbReference>
<protein>
    <recommendedName>
        <fullName evidence="3">Phage shock protein PspC N-terminal domain-containing protein</fullName>
    </recommendedName>
</protein>
<dbReference type="InterPro" id="IPR007168">
    <property type="entry name" value="Phageshock_PspC_N"/>
</dbReference>
<feature type="transmembrane region" description="Helical" evidence="2">
    <location>
        <begin position="181"/>
        <end position="207"/>
    </location>
</feature>
<dbReference type="InterPro" id="IPR003882">
    <property type="entry name" value="Pistil_extensin"/>
</dbReference>
<feature type="transmembrane region" description="Helical" evidence="2">
    <location>
        <begin position="452"/>
        <end position="470"/>
    </location>
</feature>
<feature type="compositionally biased region" description="Pro residues" evidence="1">
    <location>
        <begin position="315"/>
        <end position="337"/>
    </location>
</feature>